<feature type="compositionally biased region" description="Low complexity" evidence="1">
    <location>
        <begin position="14"/>
        <end position="25"/>
    </location>
</feature>
<evidence type="ECO:0000313" key="4">
    <source>
        <dbReference type="Proteomes" id="UP000324632"/>
    </source>
</evidence>
<comment type="caution">
    <text evidence="3">The sequence shown here is derived from an EMBL/GenBank/DDBJ whole genome shotgun (WGS) entry which is preliminary data.</text>
</comment>
<feature type="region of interest" description="Disordered" evidence="1">
    <location>
        <begin position="13"/>
        <end position="46"/>
    </location>
</feature>
<dbReference type="CDD" id="cd17039">
    <property type="entry name" value="Ubl_ubiquitin_like"/>
    <property type="match status" value="1"/>
</dbReference>
<dbReference type="Gene3D" id="3.10.20.90">
    <property type="entry name" value="Phosphatidylinositol 3-kinase Catalytic Subunit, Chain A, domain 1"/>
    <property type="match status" value="1"/>
</dbReference>
<dbReference type="Proteomes" id="UP000324632">
    <property type="component" value="Chromosome 3"/>
</dbReference>
<reference evidence="3 4" key="1">
    <citation type="journal article" date="2019" name="Mol. Ecol. Resour.">
        <title>Chromosome-level genome assembly of Triplophysa tibetana, a fish adapted to the harsh high-altitude environment of the Tibetan Plateau.</title>
        <authorList>
            <person name="Yang X."/>
            <person name="Liu H."/>
            <person name="Ma Z."/>
            <person name="Zou Y."/>
            <person name="Zou M."/>
            <person name="Mao Y."/>
            <person name="Li X."/>
            <person name="Wang H."/>
            <person name="Chen T."/>
            <person name="Wang W."/>
            <person name="Yang R."/>
        </authorList>
    </citation>
    <scope>NUCLEOTIDE SEQUENCE [LARGE SCALE GENOMIC DNA]</scope>
    <source>
        <strain evidence="3">TTIB1903HZAU</strain>
        <tissue evidence="3">Muscle</tissue>
    </source>
</reference>
<sequence length="138" mass="15387">MGGIYSIFYETEQEISPPESSSFIPVTSLTSQREPTESSKQHQHEAVAVQSVPLPPQPDEISQVEKINFNVKCAGKSIPIDMFPFERISVFLKEACDQAEKKPEKMNLIYEGEVLNVNNTVSQYNLRGGSTVNLIHAC</sequence>
<gene>
    <name evidence="3" type="ORF">E1301_Tti008686</name>
</gene>
<dbReference type="Pfam" id="PF00240">
    <property type="entry name" value="ubiquitin"/>
    <property type="match status" value="1"/>
</dbReference>
<organism evidence="3 4">
    <name type="scientific">Triplophysa tibetana</name>
    <dbReference type="NCBI Taxonomy" id="1572043"/>
    <lineage>
        <taxon>Eukaryota</taxon>
        <taxon>Metazoa</taxon>
        <taxon>Chordata</taxon>
        <taxon>Craniata</taxon>
        <taxon>Vertebrata</taxon>
        <taxon>Euteleostomi</taxon>
        <taxon>Actinopterygii</taxon>
        <taxon>Neopterygii</taxon>
        <taxon>Teleostei</taxon>
        <taxon>Ostariophysi</taxon>
        <taxon>Cypriniformes</taxon>
        <taxon>Nemacheilidae</taxon>
        <taxon>Triplophysa</taxon>
    </lineage>
</organism>
<feature type="domain" description="Ubiquitin-like" evidence="2">
    <location>
        <begin position="67"/>
        <end position="135"/>
    </location>
</feature>
<proteinExistence type="predicted"/>
<feature type="compositionally biased region" description="Basic and acidic residues" evidence="1">
    <location>
        <begin position="34"/>
        <end position="45"/>
    </location>
</feature>
<keyword evidence="4" id="KW-1185">Reference proteome</keyword>
<dbReference type="PROSITE" id="PS50053">
    <property type="entry name" value="UBIQUITIN_2"/>
    <property type="match status" value="1"/>
</dbReference>
<dbReference type="EMBL" id="SOYY01000003">
    <property type="protein sequence ID" value="KAA0722814.1"/>
    <property type="molecule type" value="Genomic_DNA"/>
</dbReference>
<name>A0A5A9PKB5_9TELE</name>
<evidence type="ECO:0000259" key="2">
    <source>
        <dbReference type="PROSITE" id="PS50053"/>
    </source>
</evidence>
<dbReference type="AlphaFoldDB" id="A0A5A9PKB5"/>
<evidence type="ECO:0000256" key="1">
    <source>
        <dbReference type="SAM" id="MobiDB-lite"/>
    </source>
</evidence>
<dbReference type="InterPro" id="IPR000626">
    <property type="entry name" value="Ubiquitin-like_dom"/>
</dbReference>
<dbReference type="SUPFAM" id="SSF54236">
    <property type="entry name" value="Ubiquitin-like"/>
    <property type="match status" value="1"/>
</dbReference>
<accession>A0A5A9PKB5</accession>
<evidence type="ECO:0000313" key="3">
    <source>
        <dbReference type="EMBL" id="KAA0722814.1"/>
    </source>
</evidence>
<protein>
    <recommendedName>
        <fullName evidence="2">Ubiquitin-like domain-containing protein</fullName>
    </recommendedName>
</protein>
<dbReference type="InterPro" id="IPR029071">
    <property type="entry name" value="Ubiquitin-like_domsf"/>
</dbReference>